<keyword evidence="5" id="KW-1185">Reference proteome</keyword>
<accession>A0ABU4VPK0</accession>
<keyword evidence="2" id="KW-1133">Transmembrane helix</keyword>
<dbReference type="InterPro" id="IPR052336">
    <property type="entry name" value="MlaD_Phospholipid_Transporter"/>
</dbReference>
<evidence type="ECO:0000256" key="1">
    <source>
        <dbReference type="SAM" id="MobiDB-lite"/>
    </source>
</evidence>
<sequence>MNAIVKGRGQRRPGQHLRRHQLLAAGVLAAVVAAALLVAFGRSAFQGGTELRAVFADANQLKAGSAVRVGGLDIGRVTSIEIGADDRALVTMHLKGDAPTIHDDARLDVEPRLAFEGNFYVRVDPGSTRRPALRDGDVVGVRQTSHPVQLDEVLSTFDAPVRRRARDAVGGLAAGLGDGRSATPAAGRTTGARALRTATDELSRALAPAGRVSAALRGRRRGDLRRAMQGTTAFTDALARDPAVLAGLVTSYERTVAAFADHDAALSASIRNAATTLRTAPASLTKIDAALPRVRELSRALRPTLRALPDSQRDFTAALREFGRFVEPAALPRLLSRLDEPVRSLPALEERLAFLLPLVTPIGQCFSRQIVPTLNDKVYDGPLTIDQPVWKQLLHTLASLTGASSDFDANGTTIRAGLGTGDNVFQATIPGLGEMIQAGTQGAVGMNPPWLGYDRQPAKRPDQWCAAQGGVNLRSTPVPFERSGLRRVPAPQSTMTLEQRQAENERVLRDARRALAGAEDAEATR</sequence>
<evidence type="ECO:0000259" key="3">
    <source>
        <dbReference type="Pfam" id="PF02470"/>
    </source>
</evidence>
<keyword evidence="2" id="KW-0812">Transmembrane</keyword>
<dbReference type="EMBL" id="JAXAVX010000020">
    <property type="protein sequence ID" value="MDX8153777.1"/>
    <property type="molecule type" value="Genomic_DNA"/>
</dbReference>
<evidence type="ECO:0000256" key="2">
    <source>
        <dbReference type="SAM" id="Phobius"/>
    </source>
</evidence>
<dbReference type="InterPro" id="IPR003399">
    <property type="entry name" value="Mce/MlaD"/>
</dbReference>
<name>A0ABU4VPK0_9ACTN</name>
<dbReference type="Pfam" id="PF02470">
    <property type="entry name" value="MlaD"/>
    <property type="match status" value="1"/>
</dbReference>
<feature type="domain" description="Mce/MlaD" evidence="3">
    <location>
        <begin position="48"/>
        <end position="126"/>
    </location>
</feature>
<gene>
    <name evidence="4" type="ORF">SK069_19425</name>
</gene>
<dbReference type="PANTHER" id="PTHR33371:SF4">
    <property type="entry name" value="INTERMEMBRANE PHOSPHOLIPID TRANSPORT SYSTEM BINDING PROTEIN MLAD"/>
    <property type="match status" value="1"/>
</dbReference>
<evidence type="ECO:0000313" key="4">
    <source>
        <dbReference type="EMBL" id="MDX8153777.1"/>
    </source>
</evidence>
<dbReference type="RefSeq" id="WP_319955926.1">
    <property type="nucleotide sequence ID" value="NZ_JAXAVX010000020.1"/>
</dbReference>
<reference evidence="4 5" key="1">
    <citation type="submission" date="2023-11" db="EMBL/GenBank/DDBJ databases">
        <authorList>
            <person name="Xu M."/>
            <person name="Jiang T."/>
        </authorList>
    </citation>
    <scope>NUCLEOTIDE SEQUENCE [LARGE SCALE GENOMIC DNA]</scope>
    <source>
        <strain evidence="4 5">SD</strain>
    </source>
</reference>
<organism evidence="4 5">
    <name type="scientific">Patulibacter brassicae</name>
    <dbReference type="NCBI Taxonomy" id="1705717"/>
    <lineage>
        <taxon>Bacteria</taxon>
        <taxon>Bacillati</taxon>
        <taxon>Actinomycetota</taxon>
        <taxon>Thermoleophilia</taxon>
        <taxon>Solirubrobacterales</taxon>
        <taxon>Patulibacteraceae</taxon>
        <taxon>Patulibacter</taxon>
    </lineage>
</organism>
<evidence type="ECO:0000313" key="5">
    <source>
        <dbReference type="Proteomes" id="UP001277761"/>
    </source>
</evidence>
<comment type="caution">
    <text evidence="4">The sequence shown here is derived from an EMBL/GenBank/DDBJ whole genome shotgun (WGS) entry which is preliminary data.</text>
</comment>
<proteinExistence type="predicted"/>
<dbReference type="PANTHER" id="PTHR33371">
    <property type="entry name" value="INTERMEMBRANE PHOSPHOLIPID TRANSPORT SYSTEM BINDING PROTEIN MLAD-RELATED"/>
    <property type="match status" value="1"/>
</dbReference>
<protein>
    <submittedName>
        <fullName evidence="4">MlaD family protein</fullName>
    </submittedName>
</protein>
<keyword evidence="2" id="KW-0472">Membrane</keyword>
<feature type="transmembrane region" description="Helical" evidence="2">
    <location>
        <begin position="21"/>
        <end position="41"/>
    </location>
</feature>
<feature type="region of interest" description="Disordered" evidence="1">
    <location>
        <begin position="487"/>
        <end position="506"/>
    </location>
</feature>
<dbReference type="Proteomes" id="UP001277761">
    <property type="component" value="Unassembled WGS sequence"/>
</dbReference>